<comment type="similarity">
    <text evidence="2">Belongs to the mitochondrion-specific ribosomal protein mL49 family.</text>
</comment>
<dbReference type="PANTHER" id="PTHR13477:SF0">
    <property type="entry name" value="LARGE RIBOSOMAL SUBUNIT PROTEIN ML49"/>
    <property type="match status" value="1"/>
</dbReference>
<reference evidence="8" key="1">
    <citation type="submission" date="2014-11" db="EMBL/GenBank/DDBJ databases">
        <authorList>
            <person name="Otto D Thomas"/>
            <person name="Naeem Raeece"/>
        </authorList>
    </citation>
    <scope>NUCLEOTIDE SEQUENCE</scope>
</reference>
<feature type="compositionally biased region" description="Basic and acidic residues" evidence="7">
    <location>
        <begin position="52"/>
        <end position="69"/>
    </location>
</feature>
<dbReference type="Gene3D" id="3.30.780.10">
    <property type="entry name" value="SUI1-like domain"/>
    <property type="match status" value="1"/>
</dbReference>
<dbReference type="VEuPathDB" id="CryptoDB:Cvel_14785"/>
<dbReference type="PANTHER" id="PTHR13477">
    <property type="entry name" value="MITOCHONDRIAL 39S RIBOSOMAL PROTEIN L49"/>
    <property type="match status" value="1"/>
</dbReference>
<dbReference type="Pfam" id="PF05046">
    <property type="entry name" value="Img2"/>
    <property type="match status" value="1"/>
</dbReference>
<keyword evidence="5" id="KW-0687">Ribonucleoprotein</keyword>
<dbReference type="InterPro" id="IPR007740">
    <property type="entry name" value="Ribosomal_mL49"/>
</dbReference>
<dbReference type="GO" id="GO:0003735">
    <property type="term" value="F:structural constituent of ribosome"/>
    <property type="evidence" value="ECO:0007669"/>
    <property type="project" value="InterPro"/>
</dbReference>
<evidence type="ECO:0000313" key="8">
    <source>
        <dbReference type="EMBL" id="CEM05948.1"/>
    </source>
</evidence>
<name>A0A0G4F2U7_9ALVE</name>
<evidence type="ECO:0000256" key="4">
    <source>
        <dbReference type="ARBA" id="ARBA00023128"/>
    </source>
</evidence>
<protein>
    <recommendedName>
        <fullName evidence="6">Large ribosomal subunit protein mL49</fullName>
    </recommendedName>
</protein>
<dbReference type="AlphaFoldDB" id="A0A0G4F2U7"/>
<evidence type="ECO:0000256" key="3">
    <source>
        <dbReference type="ARBA" id="ARBA00022980"/>
    </source>
</evidence>
<dbReference type="GO" id="GO:0006412">
    <property type="term" value="P:translation"/>
    <property type="evidence" value="ECO:0007669"/>
    <property type="project" value="InterPro"/>
</dbReference>
<evidence type="ECO:0000256" key="6">
    <source>
        <dbReference type="ARBA" id="ARBA00035191"/>
    </source>
</evidence>
<dbReference type="EMBL" id="CDMZ01000072">
    <property type="protein sequence ID" value="CEM05948.1"/>
    <property type="molecule type" value="Genomic_DNA"/>
</dbReference>
<accession>A0A0G4F2U7</accession>
<keyword evidence="3" id="KW-0689">Ribosomal protein</keyword>
<evidence type="ECO:0000256" key="1">
    <source>
        <dbReference type="ARBA" id="ARBA00004173"/>
    </source>
</evidence>
<feature type="region of interest" description="Disordered" evidence="7">
    <location>
        <begin position="50"/>
        <end position="78"/>
    </location>
</feature>
<organism evidence="8">
    <name type="scientific">Chromera velia CCMP2878</name>
    <dbReference type="NCBI Taxonomy" id="1169474"/>
    <lineage>
        <taxon>Eukaryota</taxon>
        <taxon>Sar</taxon>
        <taxon>Alveolata</taxon>
        <taxon>Colpodellida</taxon>
        <taxon>Chromeraceae</taxon>
        <taxon>Chromera</taxon>
    </lineage>
</organism>
<proteinExistence type="inferred from homology"/>
<evidence type="ECO:0000256" key="5">
    <source>
        <dbReference type="ARBA" id="ARBA00023274"/>
    </source>
</evidence>
<comment type="subcellular location">
    <subcellularLocation>
        <location evidence="1">Mitochondrion</location>
    </subcellularLocation>
</comment>
<sequence>MRPAVSLQAGKLMAFRRVGETFRDAERPQRLVHRRAVAVVSSTSSSSSCFGDAKDAPIKRGEGRERSDARGMPGLYPQLNEEKPRAAEFLGLSHRLRTASPPPPARQRGAPRLALLEGFPSVSLSSPPVVSSLCCLSGGRVRTILQRKFAMKPASQRPDTSQSPWKVVRSQSGNLPVYSRIMSNGTKVNTVVRGIFGDVSNFKKELMNVCEAPVRSKANGVEVEGLHVKKVKQWLQTLGY</sequence>
<evidence type="ECO:0000256" key="7">
    <source>
        <dbReference type="SAM" id="MobiDB-lite"/>
    </source>
</evidence>
<keyword evidence="4" id="KW-0496">Mitochondrion</keyword>
<dbReference type="GO" id="GO:0005762">
    <property type="term" value="C:mitochondrial large ribosomal subunit"/>
    <property type="evidence" value="ECO:0007669"/>
    <property type="project" value="TreeGrafter"/>
</dbReference>
<evidence type="ECO:0000256" key="2">
    <source>
        <dbReference type="ARBA" id="ARBA00005677"/>
    </source>
</evidence>
<gene>
    <name evidence="8" type="ORF">Cvel_14785</name>
</gene>